<keyword evidence="1" id="KW-0472">Membrane</keyword>
<feature type="transmembrane region" description="Helical" evidence="1">
    <location>
        <begin position="44"/>
        <end position="65"/>
    </location>
</feature>
<dbReference type="RefSeq" id="WP_021801535.1">
    <property type="nucleotide sequence ID" value="NZ_KI273145.1"/>
</dbReference>
<accession>U2NQP7</accession>
<evidence type="ECO:0000256" key="1">
    <source>
        <dbReference type="SAM" id="Phobius"/>
    </source>
</evidence>
<dbReference type="STRING" id="1294142.CINTURNW_1523"/>
<keyword evidence="1" id="KW-1133">Transmembrane helix</keyword>
<name>U2NQP7_9CLOT</name>
<dbReference type="InterPro" id="IPR027783">
    <property type="entry name" value="Bacterial_PH-related"/>
</dbReference>
<evidence type="ECO:0000259" key="2">
    <source>
        <dbReference type="Pfam" id="PF10882"/>
    </source>
</evidence>
<dbReference type="eggNOG" id="ENOG5032UZ0">
    <property type="taxonomic scope" value="Bacteria"/>
</dbReference>
<comment type="caution">
    <text evidence="3">The sequence shown here is derived from an EMBL/GenBank/DDBJ whole genome shotgun (WGS) entry which is preliminary data.</text>
</comment>
<keyword evidence="4" id="KW-1185">Reference proteome</keyword>
<dbReference type="AlphaFoldDB" id="U2NQP7"/>
<dbReference type="PATRIC" id="fig|1294142.3.peg.1541"/>
<protein>
    <recommendedName>
        <fullName evidence="2">Bacterial Pleckstrin homology domain-containing protein</fullName>
    </recommendedName>
</protein>
<organism evidence="3 4">
    <name type="scientific">Clostridium intestinale URNW</name>
    <dbReference type="NCBI Taxonomy" id="1294142"/>
    <lineage>
        <taxon>Bacteria</taxon>
        <taxon>Bacillati</taxon>
        <taxon>Bacillota</taxon>
        <taxon>Clostridia</taxon>
        <taxon>Eubacteriales</taxon>
        <taxon>Clostridiaceae</taxon>
        <taxon>Clostridium</taxon>
    </lineage>
</organism>
<gene>
    <name evidence="3" type="ORF">CINTURNW_1523</name>
</gene>
<dbReference type="InterPro" id="IPR017259">
    <property type="entry name" value="UCP037672"/>
</dbReference>
<dbReference type="EMBL" id="APJA01000012">
    <property type="protein sequence ID" value="ERK31181.1"/>
    <property type="molecule type" value="Genomic_DNA"/>
</dbReference>
<dbReference type="Pfam" id="PF10882">
    <property type="entry name" value="bPH_5"/>
    <property type="match status" value="1"/>
</dbReference>
<keyword evidence="1" id="KW-0812">Transmembrane</keyword>
<sequence length="247" mass="28047">MWIMVALFSLLTIVLFSGKGGFLIAGYNTASKEERAKYNEKKLGRVMGSGMGVITIIIAAIPAIFKENTPRVLYWLIPIAIIAVTVVIMILSNTICKEKIPRPIEEVKDINTGKTIKYTLIFLVILFASIGFLLTTGDIKFHLNDENIQIEASDWPDKSIDYKEIKSIKIMDNIDIGRRTNGMGSFKLNEGHFRNYQFGDYILYSYTKCKTYIVMETDSGTLVINTENKSDTEKLYEDIIERTEINK</sequence>
<dbReference type="Pfam" id="PF12650">
    <property type="entry name" value="DUF3784"/>
    <property type="match status" value="1"/>
</dbReference>
<dbReference type="Proteomes" id="UP000016721">
    <property type="component" value="Unassembled WGS sequence"/>
</dbReference>
<proteinExistence type="predicted"/>
<evidence type="ECO:0000313" key="3">
    <source>
        <dbReference type="EMBL" id="ERK31181.1"/>
    </source>
</evidence>
<feature type="transmembrane region" description="Helical" evidence="1">
    <location>
        <begin position="115"/>
        <end position="134"/>
    </location>
</feature>
<feature type="transmembrane region" description="Helical" evidence="1">
    <location>
        <begin position="72"/>
        <end position="95"/>
    </location>
</feature>
<feature type="domain" description="Bacterial Pleckstrin homology" evidence="2">
    <location>
        <begin position="140"/>
        <end position="231"/>
    </location>
</feature>
<dbReference type="HOGENOM" id="CLU_099405_0_0_9"/>
<reference evidence="3 4" key="1">
    <citation type="journal article" date="2013" name="Genome Announc.">
        <title>Draft Genome Sequence of the Hydrogen- and Ethanol-Producing Bacterium Clostridium intestinale Strain URNW.</title>
        <authorList>
            <person name="Lal S."/>
            <person name="Ramachandran U."/>
            <person name="Zhang X."/>
            <person name="Sparling R."/>
            <person name="Levin D.B."/>
        </authorList>
    </citation>
    <scope>NUCLEOTIDE SEQUENCE [LARGE SCALE GENOMIC DNA]</scope>
    <source>
        <strain evidence="3 4">URNW</strain>
    </source>
</reference>
<evidence type="ECO:0000313" key="4">
    <source>
        <dbReference type="Proteomes" id="UP000016721"/>
    </source>
</evidence>